<dbReference type="AlphaFoldDB" id="A0A427XTP5"/>
<keyword evidence="20" id="KW-1185">Reference proteome</keyword>
<comment type="caution">
    <text evidence="19">The sequence shown here is derived from an EMBL/GenBank/DDBJ whole genome shotgun (WGS) entry which is preliminary data.</text>
</comment>
<name>A0A427XTP5_9TREE</name>
<dbReference type="PANTHER" id="PTHR40637">
    <property type="entry name" value="ESSS SUBUNIT OF NADH:UBIQUINONE OXIDOREDUCTASE (COMPLEX I) PROTEIN"/>
    <property type="match status" value="1"/>
</dbReference>
<evidence type="ECO:0000256" key="10">
    <source>
        <dbReference type="ARBA" id="ARBA00022982"/>
    </source>
</evidence>
<evidence type="ECO:0000256" key="16">
    <source>
        <dbReference type="ARBA" id="ARBA00046528"/>
    </source>
</evidence>
<keyword evidence="12" id="KW-0496">Mitochondrion</keyword>
<keyword evidence="6" id="KW-0679">Respiratory chain</keyword>
<keyword evidence="5" id="KW-0813">Transport</keyword>
<keyword evidence="9" id="KW-0809">Transit peptide</keyword>
<comment type="function">
    <text evidence="1">Accessory subunit of the mitochondrial membrane respiratory chain NADH dehydrogenase (Complex I), that is believed not to be involved in catalysis. Complex I functions in the transfer of electrons from NADH to the respiratory chain. The immediate electron acceptor for the enzyme is believed to be ubiquinone.</text>
</comment>
<evidence type="ECO:0000256" key="15">
    <source>
        <dbReference type="ARBA" id="ARBA00031387"/>
    </source>
</evidence>
<evidence type="ECO:0000256" key="12">
    <source>
        <dbReference type="ARBA" id="ARBA00023128"/>
    </source>
</evidence>
<evidence type="ECO:0000256" key="9">
    <source>
        <dbReference type="ARBA" id="ARBA00022946"/>
    </source>
</evidence>
<protein>
    <recommendedName>
        <fullName evidence="4">NADH dehydrogenase [ubiquinone] 1 beta subcomplex subunit 11, mitochondrial</fullName>
    </recommendedName>
    <alternativeName>
        <fullName evidence="15">Complex I-ESSS</fullName>
    </alternativeName>
    <alternativeName>
        <fullName evidence="14">NADH-ubiquinone oxidoreductase ESSS subunit</fullName>
    </alternativeName>
</protein>
<sequence length="107" mass="12080">MFSRATSLIRPTASARAPLVSRRYASHGPSYHPPSGYLFGERPVKGQKRQRESWELIYYTGMFGGMALAALLIAYKPDTSIQTWALEEAKQRMEARGELPKYKPSSQ</sequence>
<feature type="transmembrane region" description="Helical" evidence="18">
    <location>
        <begin position="56"/>
        <end position="75"/>
    </location>
</feature>
<dbReference type="GO" id="GO:0005743">
    <property type="term" value="C:mitochondrial inner membrane"/>
    <property type="evidence" value="ECO:0007669"/>
    <property type="project" value="UniProtKB-SubCell"/>
</dbReference>
<comment type="subcellular location">
    <subcellularLocation>
        <location evidence="2">Mitochondrion inner membrane</location>
        <topology evidence="2">Single-pass membrane protein</topology>
    </subcellularLocation>
</comment>
<evidence type="ECO:0000313" key="20">
    <source>
        <dbReference type="Proteomes" id="UP000279259"/>
    </source>
</evidence>
<evidence type="ECO:0000256" key="8">
    <source>
        <dbReference type="ARBA" id="ARBA00022792"/>
    </source>
</evidence>
<evidence type="ECO:0000313" key="19">
    <source>
        <dbReference type="EMBL" id="RSH82214.1"/>
    </source>
</evidence>
<gene>
    <name evidence="19" type="ORF">EHS25_005924</name>
</gene>
<comment type="similarity">
    <text evidence="3">Belongs to the complex I NDUFB11 subunit family.</text>
</comment>
<evidence type="ECO:0000256" key="17">
    <source>
        <dbReference type="SAM" id="MobiDB-lite"/>
    </source>
</evidence>
<keyword evidence="7 18" id="KW-0812">Transmembrane</keyword>
<evidence type="ECO:0000256" key="5">
    <source>
        <dbReference type="ARBA" id="ARBA00022448"/>
    </source>
</evidence>
<dbReference type="OrthoDB" id="2147978at2759"/>
<dbReference type="Proteomes" id="UP000279259">
    <property type="component" value="Unassembled WGS sequence"/>
</dbReference>
<evidence type="ECO:0000256" key="2">
    <source>
        <dbReference type="ARBA" id="ARBA00004434"/>
    </source>
</evidence>
<organism evidence="19 20">
    <name type="scientific">Saitozyma podzolica</name>
    <dbReference type="NCBI Taxonomy" id="1890683"/>
    <lineage>
        <taxon>Eukaryota</taxon>
        <taxon>Fungi</taxon>
        <taxon>Dikarya</taxon>
        <taxon>Basidiomycota</taxon>
        <taxon>Agaricomycotina</taxon>
        <taxon>Tremellomycetes</taxon>
        <taxon>Tremellales</taxon>
        <taxon>Trimorphomycetaceae</taxon>
        <taxon>Saitozyma</taxon>
    </lineage>
</organism>
<keyword evidence="11 18" id="KW-1133">Transmembrane helix</keyword>
<evidence type="ECO:0000256" key="18">
    <source>
        <dbReference type="SAM" id="Phobius"/>
    </source>
</evidence>
<evidence type="ECO:0000256" key="11">
    <source>
        <dbReference type="ARBA" id="ARBA00022989"/>
    </source>
</evidence>
<dbReference type="PANTHER" id="PTHR40637:SF1">
    <property type="entry name" value="ESSS SUBUNIT OF NADH:UBIQUINONE OXIDOREDUCTASE (COMPLEX I) PROTEIN"/>
    <property type="match status" value="1"/>
</dbReference>
<accession>A0A427XTP5</accession>
<dbReference type="InterPro" id="IPR019329">
    <property type="entry name" value="NADH_UbQ_OxRdtase_ESSS_su"/>
</dbReference>
<dbReference type="STRING" id="1890683.A0A427XTP5"/>
<dbReference type="EMBL" id="RSCD01000027">
    <property type="protein sequence ID" value="RSH82214.1"/>
    <property type="molecule type" value="Genomic_DNA"/>
</dbReference>
<comment type="subunit">
    <text evidence="16">Complex I is composed of 45 different subunits. Interacts with BCAP31.</text>
</comment>
<evidence type="ECO:0000256" key="6">
    <source>
        <dbReference type="ARBA" id="ARBA00022660"/>
    </source>
</evidence>
<proteinExistence type="inferred from homology"/>
<evidence type="ECO:0000256" key="1">
    <source>
        <dbReference type="ARBA" id="ARBA00003195"/>
    </source>
</evidence>
<reference evidence="19 20" key="1">
    <citation type="submission" date="2018-11" db="EMBL/GenBank/DDBJ databases">
        <title>Genome sequence of Saitozyma podzolica DSM 27192.</title>
        <authorList>
            <person name="Aliyu H."/>
            <person name="Gorte O."/>
            <person name="Ochsenreither K."/>
        </authorList>
    </citation>
    <scope>NUCLEOTIDE SEQUENCE [LARGE SCALE GENOMIC DNA]</scope>
    <source>
        <strain evidence="19 20">DSM 27192</strain>
    </source>
</reference>
<evidence type="ECO:0000256" key="14">
    <source>
        <dbReference type="ARBA" id="ARBA00030753"/>
    </source>
</evidence>
<feature type="region of interest" description="Disordered" evidence="17">
    <location>
        <begin position="24"/>
        <end position="44"/>
    </location>
</feature>
<evidence type="ECO:0000256" key="4">
    <source>
        <dbReference type="ARBA" id="ARBA00018632"/>
    </source>
</evidence>
<keyword evidence="8" id="KW-0999">Mitochondrion inner membrane</keyword>
<evidence type="ECO:0000256" key="7">
    <source>
        <dbReference type="ARBA" id="ARBA00022692"/>
    </source>
</evidence>
<dbReference type="Pfam" id="PF10183">
    <property type="entry name" value="ESSS"/>
    <property type="match status" value="1"/>
</dbReference>
<keyword evidence="10" id="KW-0249">Electron transport</keyword>
<keyword evidence="13 18" id="KW-0472">Membrane</keyword>
<evidence type="ECO:0000256" key="3">
    <source>
        <dbReference type="ARBA" id="ARBA00008915"/>
    </source>
</evidence>
<evidence type="ECO:0000256" key="13">
    <source>
        <dbReference type="ARBA" id="ARBA00023136"/>
    </source>
</evidence>